<keyword evidence="12" id="KW-0732">Signal</keyword>
<comment type="subcellular location">
    <subcellularLocation>
        <location evidence="1">Secreted</location>
        <location evidence="1">Extracellular space</location>
        <location evidence="1">Extracellular matrix</location>
    </subcellularLocation>
</comment>
<dbReference type="OrthoDB" id="6343173at2759"/>
<feature type="compositionally biased region" description="Gly residues" evidence="11">
    <location>
        <begin position="35"/>
        <end position="44"/>
    </location>
</feature>
<dbReference type="GO" id="GO:0006958">
    <property type="term" value="P:complement activation, classical pathway"/>
    <property type="evidence" value="ECO:0007669"/>
    <property type="project" value="UniProtKB-KW"/>
</dbReference>
<evidence type="ECO:0000256" key="3">
    <source>
        <dbReference type="ARBA" id="ARBA00022530"/>
    </source>
</evidence>
<dbReference type="SMART" id="SM00110">
    <property type="entry name" value="C1Q"/>
    <property type="match status" value="1"/>
</dbReference>
<evidence type="ECO:0000313" key="14">
    <source>
        <dbReference type="EMBL" id="CAG5977675.1"/>
    </source>
</evidence>
<protein>
    <submittedName>
        <fullName evidence="14">(Atlantic silverside) hypothetical protein</fullName>
    </submittedName>
</protein>
<dbReference type="Gene3D" id="2.60.120.40">
    <property type="match status" value="1"/>
</dbReference>
<evidence type="ECO:0000256" key="7">
    <source>
        <dbReference type="ARBA" id="ARBA00022875"/>
    </source>
</evidence>
<feature type="signal peptide" evidence="12">
    <location>
        <begin position="1"/>
        <end position="23"/>
    </location>
</feature>
<evidence type="ECO:0000256" key="2">
    <source>
        <dbReference type="ARBA" id="ARBA00022525"/>
    </source>
</evidence>
<feature type="region of interest" description="Disordered" evidence="11">
    <location>
        <begin position="264"/>
        <end position="384"/>
    </location>
</feature>
<evidence type="ECO:0000256" key="12">
    <source>
        <dbReference type="SAM" id="SignalP"/>
    </source>
</evidence>
<keyword evidence="7" id="KW-0180">Complement pathway</keyword>
<feature type="region of interest" description="Disordered" evidence="11">
    <location>
        <begin position="29"/>
        <end position="63"/>
    </location>
</feature>
<dbReference type="PANTHER" id="PTHR15427">
    <property type="entry name" value="EMILIN ELASTIN MICROFIBRIL INTERFACE-LOCATED PROTEIN ELASTIN MICROFIBRIL INTERFACER"/>
    <property type="match status" value="1"/>
</dbReference>
<dbReference type="InterPro" id="IPR008983">
    <property type="entry name" value="Tumour_necrosis_fac-like_dom"/>
</dbReference>
<feature type="compositionally biased region" description="Basic and acidic residues" evidence="11">
    <location>
        <begin position="45"/>
        <end position="63"/>
    </location>
</feature>
<accession>A0A8S4BL13</accession>
<keyword evidence="10" id="KW-0379">Hydroxylation</keyword>
<dbReference type="GO" id="GO:0045087">
    <property type="term" value="P:innate immune response"/>
    <property type="evidence" value="ECO:0007669"/>
    <property type="project" value="UniProtKB-KW"/>
</dbReference>
<dbReference type="Pfam" id="PF00386">
    <property type="entry name" value="C1q"/>
    <property type="match status" value="1"/>
</dbReference>
<feature type="region of interest" description="Disordered" evidence="11">
    <location>
        <begin position="75"/>
        <end position="116"/>
    </location>
</feature>
<feature type="chain" id="PRO_5035846908" evidence="12">
    <location>
        <begin position="24"/>
        <end position="413"/>
    </location>
</feature>
<keyword evidence="2" id="KW-0964">Secreted</keyword>
<keyword evidence="8" id="KW-1015">Disulfide bond</keyword>
<gene>
    <name evidence="14" type="ORF">MMEN_LOCUS15903</name>
</gene>
<evidence type="ECO:0000256" key="11">
    <source>
        <dbReference type="SAM" id="MobiDB-lite"/>
    </source>
</evidence>
<comment type="caution">
    <text evidence="14">The sequence shown here is derived from an EMBL/GenBank/DDBJ whole genome shotgun (WGS) entry which is preliminary data.</text>
</comment>
<keyword evidence="9" id="KW-0325">Glycoprotein</keyword>
<keyword evidence="3" id="KW-0272">Extracellular matrix</keyword>
<evidence type="ECO:0000256" key="10">
    <source>
        <dbReference type="ARBA" id="ARBA00023278"/>
    </source>
</evidence>
<dbReference type="PANTHER" id="PTHR15427:SF26">
    <property type="entry name" value="COMPLEMENT C1Q SUBCOMPONENT SUBUNIT A"/>
    <property type="match status" value="1"/>
</dbReference>
<dbReference type="AlphaFoldDB" id="A0A8S4BL13"/>
<keyword evidence="5" id="KW-0677">Repeat</keyword>
<feature type="compositionally biased region" description="Basic and acidic residues" evidence="11">
    <location>
        <begin position="347"/>
        <end position="360"/>
    </location>
</feature>
<feature type="compositionally biased region" description="Basic and acidic residues" evidence="11">
    <location>
        <begin position="313"/>
        <end position="330"/>
    </location>
</feature>
<dbReference type="PRINTS" id="PR00007">
    <property type="entry name" value="COMPLEMNTC1Q"/>
</dbReference>
<evidence type="ECO:0000256" key="6">
    <source>
        <dbReference type="ARBA" id="ARBA00022859"/>
    </source>
</evidence>
<dbReference type="GO" id="GO:0005581">
    <property type="term" value="C:collagen trimer"/>
    <property type="evidence" value="ECO:0007669"/>
    <property type="project" value="UniProtKB-KW"/>
</dbReference>
<dbReference type="PROSITE" id="PS50871">
    <property type="entry name" value="C1Q"/>
    <property type="match status" value="1"/>
</dbReference>
<evidence type="ECO:0000256" key="9">
    <source>
        <dbReference type="ARBA" id="ARBA00023180"/>
    </source>
</evidence>
<feature type="domain" description="C1q" evidence="13">
    <location>
        <begin position="120"/>
        <end position="259"/>
    </location>
</feature>
<organism evidence="14 15">
    <name type="scientific">Menidia menidia</name>
    <name type="common">Atlantic silverside</name>
    <dbReference type="NCBI Taxonomy" id="238744"/>
    <lineage>
        <taxon>Eukaryota</taxon>
        <taxon>Metazoa</taxon>
        <taxon>Chordata</taxon>
        <taxon>Craniata</taxon>
        <taxon>Vertebrata</taxon>
        <taxon>Euteleostomi</taxon>
        <taxon>Actinopterygii</taxon>
        <taxon>Neopterygii</taxon>
        <taxon>Teleostei</taxon>
        <taxon>Neoteleostei</taxon>
        <taxon>Acanthomorphata</taxon>
        <taxon>Ovalentaria</taxon>
        <taxon>Atherinomorphae</taxon>
        <taxon>Atheriniformes</taxon>
        <taxon>Atherinopsidae</taxon>
        <taxon>Menidiinae</taxon>
        <taxon>Menidia</taxon>
    </lineage>
</organism>
<reference evidence="14" key="1">
    <citation type="submission" date="2021-05" db="EMBL/GenBank/DDBJ databases">
        <authorList>
            <person name="Tigano A."/>
        </authorList>
    </citation>
    <scope>NUCLEOTIDE SEQUENCE</scope>
</reference>
<dbReference type="InterPro" id="IPR001073">
    <property type="entry name" value="C1q_dom"/>
</dbReference>
<evidence type="ECO:0000256" key="5">
    <source>
        <dbReference type="ARBA" id="ARBA00022737"/>
    </source>
</evidence>
<feature type="compositionally biased region" description="Low complexity" evidence="11">
    <location>
        <begin position="364"/>
        <end position="374"/>
    </location>
</feature>
<evidence type="ECO:0000313" key="15">
    <source>
        <dbReference type="Proteomes" id="UP000677803"/>
    </source>
</evidence>
<keyword evidence="4" id="KW-0399">Innate immunity</keyword>
<keyword evidence="6" id="KW-0391">Immunity</keyword>
<sequence>MDGYFSGLVLAVGVASLLSSVRCDVNCKGAEGHLGLPGGPGRDGWPGEKGQKGEPAQKPDGPVDQRQLLKLKGEMGSQGAQGPTGPKGYHGTVGVAGLTGAPGPKGPDGKSTSLAGAASGSQTLAAFSAIRTDSNYPHFAQKVKYQETVVSNPNFDQATGEFTCSTPGYYYFNFHSVAKVSMCLAIGSEALRRPLVFCDFNRARLYDQVLSGGAVLQLAAGEKVWLESVNAGQVGQDSSDTREKRVIFNGFLLFSNPDLKCKQKTKHLRQTEEQPEEGAPELIDQEKEVDPEVMEESEPEPRSGELEIIQEDVTEKTEKKLDEQETKEPATEEEQLQTPEGVIEVEDGPRAEADGERISDDYFTVSPSSTSLVVPDPPDAEEPRAERVSLWRRFKKFMTPKHLRQYKDRRIRR</sequence>
<evidence type="ECO:0000256" key="8">
    <source>
        <dbReference type="ARBA" id="ARBA00023157"/>
    </source>
</evidence>
<evidence type="ECO:0000259" key="13">
    <source>
        <dbReference type="PROSITE" id="PS50871"/>
    </source>
</evidence>
<dbReference type="EMBL" id="CAJRST010033334">
    <property type="protein sequence ID" value="CAG5977675.1"/>
    <property type="molecule type" value="Genomic_DNA"/>
</dbReference>
<keyword evidence="15" id="KW-1185">Reference proteome</keyword>
<dbReference type="Proteomes" id="UP000677803">
    <property type="component" value="Unassembled WGS sequence"/>
</dbReference>
<evidence type="ECO:0000256" key="1">
    <source>
        <dbReference type="ARBA" id="ARBA00004498"/>
    </source>
</evidence>
<name>A0A8S4BL13_9TELE</name>
<proteinExistence type="predicted"/>
<evidence type="ECO:0000256" key="4">
    <source>
        <dbReference type="ARBA" id="ARBA00022588"/>
    </source>
</evidence>
<dbReference type="InterPro" id="IPR050392">
    <property type="entry name" value="Collagen/C1q_domain"/>
</dbReference>
<dbReference type="SUPFAM" id="SSF49842">
    <property type="entry name" value="TNF-like"/>
    <property type="match status" value="1"/>
</dbReference>